<accession>A0ACC2HBI4</accession>
<sequence>MRTFFKILRDCGIKPYVVIDGGSDTTDKKFDILLGRANSRAKVAHEISMGRKGNLLPTLSNWVFTQVLSSLNVPFAHCIDEADQGIASLARTWGCPVLSADSDFCIFDIPEGFLPIDHFNWKRGTQQDGIPCKLYTTASFCRHFNVHSQILPVFAAIAKYKYQIKRRHSFLHMSTLGGILTSLAGIQEQHEALNKVPPEFHADLHLVTEEYKFINGNLEQFFNKGVAPGHGDLPAYLRVLPAWTLLPLMNGETCYSMVYVAYGLLLGRGESIQEYDREGQIYTINLVKAVLPRSAQQLDISTLYQASHEVRLEVFMETLCVTKAMIDCIPPHLGLPVAVTSYWLRHAHPRPEMPVLQALLIGVVYGEHCRETTGQKGRS</sequence>
<dbReference type="EMBL" id="CM055731">
    <property type="protein sequence ID" value="KAJ8013364.1"/>
    <property type="molecule type" value="Genomic_DNA"/>
</dbReference>
<organism evidence="1 2">
    <name type="scientific">Dallia pectoralis</name>
    <name type="common">Alaska blackfish</name>
    <dbReference type="NCBI Taxonomy" id="75939"/>
    <lineage>
        <taxon>Eukaryota</taxon>
        <taxon>Metazoa</taxon>
        <taxon>Chordata</taxon>
        <taxon>Craniata</taxon>
        <taxon>Vertebrata</taxon>
        <taxon>Euteleostomi</taxon>
        <taxon>Actinopterygii</taxon>
        <taxon>Neopterygii</taxon>
        <taxon>Teleostei</taxon>
        <taxon>Protacanthopterygii</taxon>
        <taxon>Esociformes</taxon>
        <taxon>Umbridae</taxon>
        <taxon>Dallia</taxon>
    </lineage>
</organism>
<evidence type="ECO:0000313" key="1">
    <source>
        <dbReference type="EMBL" id="KAJ8013364.1"/>
    </source>
</evidence>
<reference evidence="1" key="1">
    <citation type="submission" date="2021-05" db="EMBL/GenBank/DDBJ databases">
        <authorList>
            <person name="Pan Q."/>
            <person name="Jouanno E."/>
            <person name="Zahm M."/>
            <person name="Klopp C."/>
            <person name="Cabau C."/>
            <person name="Louis A."/>
            <person name="Berthelot C."/>
            <person name="Parey E."/>
            <person name="Roest Crollius H."/>
            <person name="Montfort J."/>
            <person name="Robinson-Rechavi M."/>
            <person name="Bouchez O."/>
            <person name="Lampietro C."/>
            <person name="Lopez Roques C."/>
            <person name="Donnadieu C."/>
            <person name="Postlethwait J."/>
            <person name="Bobe J."/>
            <person name="Dillon D."/>
            <person name="Chandos A."/>
            <person name="von Hippel F."/>
            <person name="Guiguen Y."/>
        </authorList>
    </citation>
    <scope>NUCLEOTIDE SEQUENCE</scope>
    <source>
        <strain evidence="1">YG-Jan2019</strain>
    </source>
</reference>
<protein>
    <submittedName>
        <fullName evidence="1">Uncharacterized protein</fullName>
    </submittedName>
</protein>
<evidence type="ECO:0000313" key="2">
    <source>
        <dbReference type="Proteomes" id="UP001157502"/>
    </source>
</evidence>
<name>A0ACC2HBI4_DALPE</name>
<keyword evidence="2" id="KW-1185">Reference proteome</keyword>
<dbReference type="Proteomes" id="UP001157502">
    <property type="component" value="Chromosome 4"/>
</dbReference>
<proteinExistence type="predicted"/>
<comment type="caution">
    <text evidence="1">The sequence shown here is derived from an EMBL/GenBank/DDBJ whole genome shotgun (WGS) entry which is preliminary data.</text>
</comment>
<gene>
    <name evidence="1" type="ORF">DPEC_G00052500</name>
</gene>